<dbReference type="NCBIfam" id="TIGR01402">
    <property type="entry name" value="fliQ"/>
    <property type="match status" value="1"/>
</dbReference>
<keyword evidence="8" id="KW-0472">Membrane</keyword>
<evidence type="ECO:0000313" key="11">
    <source>
        <dbReference type="EMBL" id="STK42399.1"/>
    </source>
</evidence>
<keyword evidence="5 10" id="KW-1003">Cell membrane</keyword>
<proteinExistence type="inferred from homology"/>
<keyword evidence="6" id="KW-0812">Transmembrane</keyword>
<dbReference type="AlphaFoldDB" id="A0A376ZEM9"/>
<comment type="function">
    <text evidence="10">Role in flagellar biosynthesis.</text>
</comment>
<accession>A0A376ZEM9</accession>
<comment type="subcellular location">
    <subcellularLocation>
        <location evidence="2 10">Cell membrane</location>
        <topology evidence="2">Multi-pass membrane protein</topology>
    </subcellularLocation>
    <subcellularLocation>
        <location evidence="10">Bacterial flagellum basal body</location>
    </subcellularLocation>
</comment>
<keyword evidence="9 10" id="KW-0975">Bacterial flagellum</keyword>
<gene>
    <name evidence="10 11" type="primary">fliQ</name>
    <name evidence="11" type="ORF">NCTC8179_00085</name>
</gene>
<protein>
    <recommendedName>
        <fullName evidence="4 10">Flagellar biosynthetic protein FliQ</fullName>
    </recommendedName>
</protein>
<evidence type="ECO:0000256" key="7">
    <source>
        <dbReference type="ARBA" id="ARBA00022989"/>
    </source>
</evidence>
<keyword evidence="11" id="KW-0966">Cell projection</keyword>
<evidence type="ECO:0000313" key="12">
    <source>
        <dbReference type="Proteomes" id="UP000255543"/>
    </source>
</evidence>
<evidence type="ECO:0000256" key="1">
    <source>
        <dbReference type="ARBA" id="ARBA00002496"/>
    </source>
</evidence>
<dbReference type="Pfam" id="PF01313">
    <property type="entry name" value="Bac_export_3"/>
    <property type="match status" value="1"/>
</dbReference>
<dbReference type="GO" id="GO:0044780">
    <property type="term" value="P:bacterial-type flagellum assembly"/>
    <property type="evidence" value="ECO:0007669"/>
    <property type="project" value="InterPro"/>
</dbReference>
<comment type="similarity">
    <text evidence="3 10">Belongs to the FliQ/MopD/SpaQ family.</text>
</comment>
<evidence type="ECO:0000256" key="5">
    <source>
        <dbReference type="ARBA" id="ARBA00022475"/>
    </source>
</evidence>
<name>A0A376ZEM9_ECOLX</name>
<dbReference type="PRINTS" id="PR00952">
    <property type="entry name" value="TYPE3IMQPROT"/>
</dbReference>
<keyword evidence="11" id="KW-0282">Flagellum</keyword>
<dbReference type="PANTHER" id="PTHR34040:SF2">
    <property type="entry name" value="FLAGELLAR BIOSYNTHETIC PROTEIN FLIQ"/>
    <property type="match status" value="1"/>
</dbReference>
<keyword evidence="7" id="KW-1133">Transmembrane helix</keyword>
<evidence type="ECO:0000256" key="9">
    <source>
        <dbReference type="ARBA" id="ARBA00023143"/>
    </source>
</evidence>
<reference evidence="11 12" key="1">
    <citation type="submission" date="2018-06" db="EMBL/GenBank/DDBJ databases">
        <authorList>
            <consortium name="Pathogen Informatics"/>
            <person name="Doyle S."/>
        </authorList>
    </citation>
    <scope>NUCLEOTIDE SEQUENCE [LARGE SCALE GENOMIC DNA]</scope>
    <source>
        <strain evidence="11 12">NCTC8179</strain>
    </source>
</reference>
<dbReference type="EMBL" id="UGEB01000001">
    <property type="protein sequence ID" value="STK42399.1"/>
    <property type="molecule type" value="Genomic_DNA"/>
</dbReference>
<dbReference type="InterPro" id="IPR006305">
    <property type="entry name" value="FliQ"/>
</dbReference>
<evidence type="ECO:0000256" key="8">
    <source>
        <dbReference type="ARBA" id="ARBA00023136"/>
    </source>
</evidence>
<evidence type="ECO:0000256" key="10">
    <source>
        <dbReference type="RuleBase" id="RU364090"/>
    </source>
</evidence>
<organism evidence="11 12">
    <name type="scientific">Escherichia coli</name>
    <dbReference type="NCBI Taxonomy" id="562"/>
    <lineage>
        <taxon>Bacteria</taxon>
        <taxon>Pseudomonadati</taxon>
        <taxon>Pseudomonadota</taxon>
        <taxon>Gammaproteobacteria</taxon>
        <taxon>Enterobacterales</taxon>
        <taxon>Enterobacteriaceae</taxon>
        <taxon>Escherichia</taxon>
    </lineage>
</organism>
<dbReference type="GO" id="GO:0009306">
    <property type="term" value="P:protein secretion"/>
    <property type="evidence" value="ECO:0007669"/>
    <property type="project" value="InterPro"/>
</dbReference>
<dbReference type="GO" id="GO:0009425">
    <property type="term" value="C:bacterial-type flagellum basal body"/>
    <property type="evidence" value="ECO:0007669"/>
    <property type="project" value="UniProtKB-SubCell"/>
</dbReference>
<evidence type="ECO:0000256" key="4">
    <source>
        <dbReference type="ARBA" id="ARBA00021718"/>
    </source>
</evidence>
<evidence type="ECO:0000256" key="6">
    <source>
        <dbReference type="ARBA" id="ARBA00022692"/>
    </source>
</evidence>
<evidence type="ECO:0000256" key="2">
    <source>
        <dbReference type="ARBA" id="ARBA00004651"/>
    </source>
</evidence>
<keyword evidence="11" id="KW-0969">Cilium</keyword>
<evidence type="ECO:0000256" key="3">
    <source>
        <dbReference type="ARBA" id="ARBA00006156"/>
    </source>
</evidence>
<comment type="function">
    <text evidence="1">Required for the assembly of the rivet at the earliest stage of flagellar biosynthesis.</text>
</comment>
<dbReference type="Proteomes" id="UP000255543">
    <property type="component" value="Unassembled WGS sequence"/>
</dbReference>
<dbReference type="PANTHER" id="PTHR34040">
    <property type="entry name" value="FLAGELLAR BIOSYNTHETIC PROTEIN FLIQ"/>
    <property type="match status" value="1"/>
</dbReference>
<dbReference type="InterPro" id="IPR002191">
    <property type="entry name" value="Bac_export_3"/>
</dbReference>
<sequence length="125" mass="13341">MTPESVMMMGTEAMKVALALAAPLLLVALVTGLIISILQAATQINEMTLSFIPKIIAVFIAIILPDRGCSICCWITSAPCSLTCRISSGSPYNDAGDKRSMAFLAKSVLLAVTGACWRSFLPRQF</sequence>
<dbReference type="GO" id="GO:0005886">
    <property type="term" value="C:plasma membrane"/>
    <property type="evidence" value="ECO:0007669"/>
    <property type="project" value="UniProtKB-SubCell"/>
</dbReference>